<name>A0A6C0AU37_9ZZZZ</name>
<sequence>METLREDQNINYIELSEEHKQICDGSYQEVVLYYLVNPGIFLTHVYETLSSWEWKFYFKLNS</sequence>
<dbReference type="AlphaFoldDB" id="A0A6C0AU37"/>
<reference evidence="1" key="1">
    <citation type="journal article" date="2020" name="Nature">
        <title>Giant virus diversity and host interactions through global metagenomics.</title>
        <authorList>
            <person name="Schulz F."/>
            <person name="Roux S."/>
            <person name="Paez-Espino D."/>
            <person name="Jungbluth S."/>
            <person name="Walsh D.A."/>
            <person name="Denef V.J."/>
            <person name="McMahon K.D."/>
            <person name="Konstantinidis K.T."/>
            <person name="Eloe-Fadrosh E.A."/>
            <person name="Kyrpides N.C."/>
            <person name="Woyke T."/>
        </authorList>
    </citation>
    <scope>NUCLEOTIDE SEQUENCE</scope>
    <source>
        <strain evidence="1">GVMAG-S-ERX555943-30</strain>
    </source>
</reference>
<protein>
    <submittedName>
        <fullName evidence="1">Uncharacterized protein</fullName>
    </submittedName>
</protein>
<accession>A0A6C0AU37</accession>
<proteinExistence type="predicted"/>
<dbReference type="EMBL" id="MN738751">
    <property type="protein sequence ID" value="QHS83302.1"/>
    <property type="molecule type" value="Genomic_DNA"/>
</dbReference>
<organism evidence="1">
    <name type="scientific">viral metagenome</name>
    <dbReference type="NCBI Taxonomy" id="1070528"/>
    <lineage>
        <taxon>unclassified sequences</taxon>
        <taxon>metagenomes</taxon>
        <taxon>organismal metagenomes</taxon>
    </lineage>
</organism>
<evidence type="ECO:0000313" key="1">
    <source>
        <dbReference type="EMBL" id="QHS83302.1"/>
    </source>
</evidence>